<sequence length="490" mass="55212">MEGDDIEEEIAPVVPVVEISTHGQHREAWGPRNDNHHNDDLDSDIYDDDDDDSNDENQPSPTRSTTHPPPHYKSINGKMKVDMTPPDQKLKQSEDLAKKFASGGKADKAIEELIKCVAYSRIVHGASHWRHAQCVTNLGEGYLKLKGYYVQAEYHADTARSIMLHGSHMAASMEEKSTLFAVLIQIYRIMGQAATALKKFPEAEQALKKADKISQERSKLPCVTDRECDLLDIELFQSMARLYAKEKKHALASEKYDKVIELMTKEFGTDCPQVMQANTEYGKLEQSKGKYANHDKTIQLFLEAHSIASAIHKEGHPDLIDTALNLSQAYAGTGWEDAEGSALSYMEECLRSCTTIYGPNHAKTLEVQDHLAKMLIRMDKMTEGLQILQSSLQNKCEIFGDYSEPVADTYKLMGSVHLSEGNIEKALRTYKKCYTIEALLLGKNHRKTKDTLRTMELLLANPGVSHKFVLNKEDKLLKRPRFNNVVGRTK</sequence>
<dbReference type="PANTHER" id="PTHR14485">
    <property type="entry name" value="TETRATRICOPEPTIDE REPEAT PROTEIN 23"/>
    <property type="match status" value="1"/>
</dbReference>
<dbReference type="Pfam" id="PF13424">
    <property type="entry name" value="TPR_12"/>
    <property type="match status" value="1"/>
</dbReference>
<dbReference type="AlphaFoldDB" id="A0AAV2I5Y2"/>
<dbReference type="EMBL" id="CAXITT010000459">
    <property type="protein sequence ID" value="CAL1541919.1"/>
    <property type="molecule type" value="Genomic_DNA"/>
</dbReference>
<evidence type="ECO:0000313" key="4">
    <source>
        <dbReference type="Proteomes" id="UP001497497"/>
    </source>
</evidence>
<dbReference type="InterPro" id="IPR011990">
    <property type="entry name" value="TPR-like_helical_dom_sf"/>
</dbReference>
<dbReference type="InterPro" id="IPR019734">
    <property type="entry name" value="TPR_rpt"/>
</dbReference>
<keyword evidence="1" id="KW-0802">TPR repeat</keyword>
<dbReference type="PROSITE" id="PS50005">
    <property type="entry name" value="TPR"/>
    <property type="match status" value="1"/>
</dbReference>
<reference evidence="3 4" key="1">
    <citation type="submission" date="2024-04" db="EMBL/GenBank/DDBJ databases">
        <authorList>
            <consortium name="Genoscope - CEA"/>
            <person name="William W."/>
        </authorList>
    </citation>
    <scope>NUCLEOTIDE SEQUENCE [LARGE SCALE GENOMIC DNA]</scope>
</reference>
<feature type="repeat" description="TPR" evidence="1">
    <location>
        <begin position="407"/>
        <end position="440"/>
    </location>
</feature>
<name>A0AAV2I5Y2_LYMST</name>
<feature type="compositionally biased region" description="Acidic residues" evidence="2">
    <location>
        <begin position="1"/>
        <end position="10"/>
    </location>
</feature>
<dbReference type="PANTHER" id="PTHR14485:SF2">
    <property type="entry name" value="FUNGAL STAND N-TERMINAL GOODBYE DOMAIN-CONTAINING PROTEIN"/>
    <property type="match status" value="1"/>
</dbReference>
<gene>
    <name evidence="3" type="ORF">GSLYS_00015525001</name>
</gene>
<dbReference type="InterPro" id="IPR042621">
    <property type="entry name" value="TTC23/TTC23L"/>
</dbReference>
<accession>A0AAV2I5Y2</accession>
<comment type="caution">
    <text evidence="3">The sequence shown here is derived from an EMBL/GenBank/DDBJ whole genome shotgun (WGS) entry which is preliminary data.</text>
</comment>
<protein>
    <submittedName>
        <fullName evidence="3">Uncharacterized protein</fullName>
    </submittedName>
</protein>
<feature type="compositionally biased region" description="Acidic residues" evidence="2">
    <location>
        <begin position="41"/>
        <end position="55"/>
    </location>
</feature>
<keyword evidence="4" id="KW-1185">Reference proteome</keyword>
<dbReference type="SMART" id="SM00028">
    <property type="entry name" value="TPR"/>
    <property type="match status" value="3"/>
</dbReference>
<dbReference type="SUPFAM" id="SSF48452">
    <property type="entry name" value="TPR-like"/>
    <property type="match status" value="3"/>
</dbReference>
<dbReference type="Proteomes" id="UP001497497">
    <property type="component" value="Unassembled WGS sequence"/>
</dbReference>
<dbReference type="Gene3D" id="1.25.40.10">
    <property type="entry name" value="Tetratricopeptide repeat domain"/>
    <property type="match status" value="3"/>
</dbReference>
<evidence type="ECO:0000256" key="1">
    <source>
        <dbReference type="PROSITE-ProRule" id="PRU00339"/>
    </source>
</evidence>
<evidence type="ECO:0000313" key="3">
    <source>
        <dbReference type="EMBL" id="CAL1541919.1"/>
    </source>
</evidence>
<proteinExistence type="predicted"/>
<feature type="compositionally biased region" description="Basic and acidic residues" evidence="2">
    <location>
        <begin position="24"/>
        <end position="40"/>
    </location>
</feature>
<organism evidence="3 4">
    <name type="scientific">Lymnaea stagnalis</name>
    <name type="common">Great pond snail</name>
    <name type="synonym">Helix stagnalis</name>
    <dbReference type="NCBI Taxonomy" id="6523"/>
    <lineage>
        <taxon>Eukaryota</taxon>
        <taxon>Metazoa</taxon>
        <taxon>Spiralia</taxon>
        <taxon>Lophotrochozoa</taxon>
        <taxon>Mollusca</taxon>
        <taxon>Gastropoda</taxon>
        <taxon>Heterobranchia</taxon>
        <taxon>Euthyneura</taxon>
        <taxon>Panpulmonata</taxon>
        <taxon>Hygrophila</taxon>
        <taxon>Lymnaeoidea</taxon>
        <taxon>Lymnaeidae</taxon>
        <taxon>Lymnaea</taxon>
    </lineage>
</organism>
<feature type="region of interest" description="Disordered" evidence="2">
    <location>
        <begin position="1"/>
        <end position="89"/>
    </location>
</feature>
<evidence type="ECO:0000256" key="2">
    <source>
        <dbReference type="SAM" id="MobiDB-lite"/>
    </source>
</evidence>